<sequence>MELYEKIIIASAMGLYLCFLIYQNRDYFRKHTSKKGIILKNDENIIFKRGTMPNNRESNKQKDNDEEIPDNVIRIETQDGSGDFIEIIFPEENKDKNKNDK</sequence>
<name>A0A4U8TK03_9HELI</name>
<comment type="caution">
    <text evidence="3">The sequence shown here is derived from an EMBL/GenBank/DDBJ whole genome shotgun (WGS) entry which is preliminary data.</text>
</comment>
<organism evidence="3 4">
    <name type="scientific">Helicobacter japonicus</name>
    <dbReference type="NCBI Taxonomy" id="425400"/>
    <lineage>
        <taxon>Bacteria</taxon>
        <taxon>Pseudomonadati</taxon>
        <taxon>Campylobacterota</taxon>
        <taxon>Epsilonproteobacteria</taxon>
        <taxon>Campylobacterales</taxon>
        <taxon>Helicobacteraceae</taxon>
        <taxon>Helicobacter</taxon>
    </lineage>
</organism>
<reference evidence="3 4" key="1">
    <citation type="journal article" date="2014" name="Genome Announc.">
        <title>Draft genome sequences of eight enterohepatic helicobacter species isolated from both laboratory and wild rodents.</title>
        <authorList>
            <person name="Sheh A."/>
            <person name="Shen Z."/>
            <person name="Fox J.G."/>
        </authorList>
    </citation>
    <scope>NUCLEOTIDE SEQUENCE [LARGE SCALE GENOMIC DNA]</scope>
    <source>
        <strain evidence="3 4">MIT 01-6451</strain>
    </source>
</reference>
<evidence type="ECO:0000313" key="3">
    <source>
        <dbReference type="EMBL" id="TLE00692.1"/>
    </source>
</evidence>
<dbReference type="Proteomes" id="UP000029707">
    <property type="component" value="Unassembled WGS sequence"/>
</dbReference>
<dbReference type="EMBL" id="JRMQ02000010">
    <property type="protein sequence ID" value="TLE00692.1"/>
    <property type="molecule type" value="Genomic_DNA"/>
</dbReference>
<accession>A0A4U8TK03</accession>
<feature type="region of interest" description="Disordered" evidence="1">
    <location>
        <begin position="49"/>
        <end position="70"/>
    </location>
</feature>
<dbReference type="OrthoDB" id="5328936at2"/>
<keyword evidence="2" id="KW-1133">Transmembrane helix</keyword>
<feature type="transmembrane region" description="Helical" evidence="2">
    <location>
        <begin position="6"/>
        <end position="22"/>
    </location>
</feature>
<dbReference type="GeneID" id="82321600"/>
<evidence type="ECO:0000313" key="4">
    <source>
        <dbReference type="Proteomes" id="UP000029707"/>
    </source>
</evidence>
<keyword evidence="2" id="KW-0812">Transmembrane</keyword>
<dbReference type="RefSeq" id="WP_052061093.1">
    <property type="nucleotide sequence ID" value="NZ_CAJUDB010000009.1"/>
</dbReference>
<protein>
    <submittedName>
        <fullName evidence="3">Uncharacterized protein</fullName>
    </submittedName>
</protein>
<evidence type="ECO:0000256" key="1">
    <source>
        <dbReference type="SAM" id="MobiDB-lite"/>
    </source>
</evidence>
<keyword evidence="2" id="KW-0472">Membrane</keyword>
<gene>
    <name evidence="3" type="ORF">LS65_007225</name>
</gene>
<proteinExistence type="predicted"/>
<keyword evidence="4" id="KW-1185">Reference proteome</keyword>
<dbReference type="AlphaFoldDB" id="A0A4U8TK03"/>
<evidence type="ECO:0000256" key="2">
    <source>
        <dbReference type="SAM" id="Phobius"/>
    </source>
</evidence>